<evidence type="ECO:0000313" key="3">
    <source>
        <dbReference type="Proteomes" id="UP000680279"/>
    </source>
</evidence>
<reference evidence="2 3" key="1">
    <citation type="submission" date="2021-03" db="EMBL/GenBank/DDBJ databases">
        <title>Antimicrobial resistance genes in bacteria isolated from Japanese honey, and their potential for conferring macrolide and lincosamide resistance in the American foulbrood pathogen Paenibacillus larvae.</title>
        <authorList>
            <person name="Okamoto M."/>
            <person name="Kumagai M."/>
            <person name="Kanamori H."/>
            <person name="Takamatsu D."/>
        </authorList>
    </citation>
    <scope>NUCLEOTIDE SEQUENCE [LARGE SCALE GENOMIC DNA]</scope>
    <source>
        <strain evidence="2 3">J1TS3</strain>
    </source>
</reference>
<evidence type="ECO:0000313" key="2">
    <source>
        <dbReference type="EMBL" id="GIN19620.1"/>
    </source>
</evidence>
<dbReference type="InterPro" id="IPR001296">
    <property type="entry name" value="Glyco_trans_1"/>
</dbReference>
<gene>
    <name evidence="2" type="ORF">J1TS3_07540</name>
</gene>
<dbReference type="Gene3D" id="3.40.50.11010">
    <property type="match status" value="1"/>
</dbReference>
<keyword evidence="3" id="KW-1185">Reference proteome</keyword>
<protein>
    <recommendedName>
        <fullName evidence="1">Glycosyl transferase family 1 domain-containing protein</fullName>
    </recommendedName>
</protein>
<feature type="domain" description="Glycosyl transferase family 1" evidence="1">
    <location>
        <begin position="207"/>
        <end position="311"/>
    </location>
</feature>
<accession>A0ABQ4K390</accession>
<dbReference type="Gene3D" id="3.40.50.2000">
    <property type="entry name" value="Glycogen Phosphorylase B"/>
    <property type="match status" value="1"/>
</dbReference>
<dbReference type="Proteomes" id="UP000680279">
    <property type="component" value="Unassembled WGS sequence"/>
</dbReference>
<organism evidence="2 3">
    <name type="scientific">Siminovitchia fordii</name>
    <dbReference type="NCBI Taxonomy" id="254759"/>
    <lineage>
        <taxon>Bacteria</taxon>
        <taxon>Bacillati</taxon>
        <taxon>Bacillota</taxon>
        <taxon>Bacilli</taxon>
        <taxon>Bacillales</taxon>
        <taxon>Bacillaceae</taxon>
        <taxon>Siminovitchia</taxon>
    </lineage>
</organism>
<evidence type="ECO:0000259" key="1">
    <source>
        <dbReference type="Pfam" id="PF00534"/>
    </source>
</evidence>
<dbReference type="EMBL" id="BOQT01000002">
    <property type="protein sequence ID" value="GIN19620.1"/>
    <property type="molecule type" value="Genomic_DNA"/>
</dbReference>
<sequence>MKPIIILSGVTYKGLKQRPQHFAKYFVESGYEVLYIGVLERHKVSQQMLSEINDKESLLHRIFHKNDEGVHVLDEKNVDVEVSCKINELLNKIGEVYSKENPAYIVSFPEWSKYLDYIPENGKLIYDCLDDWGSFLEDVDFNFTEELIYYERKIASIADLVIASSKRLYTKMSYLNKTVYYLPNGVWTSDYTNLNEINTRKPNDILGEEKPIVFFMGAVAEWVDIDLIDYIAKLRPNYLFVFVGSEICKLPPYDNISFLGFKEYSELPSYLFHSKIAIIPFKVNNLTASVTPLKLYEYLSSGTPVVSTMMPDIIGFPGLKIANNKEEFLSYIDKYITMSETDYNMECKNAIETAKVFDWSKLLNPISQYIEDESFPINETQEFVQESIREYKNYEQNSLIKNELLGFYSFLRKYKASVMLFDNQTKVDQIDHEKLALAYIMQGDFARALEFIQLHFNKNNNKLFTIYLESLLEEEDNEDLLKIFLYKLSGNLFEALNLADSLVAERNNHLKLLGLLSSLYLDIGEFDFSFQLAVDVISKNETYKIEELFDFNLITFIIHSLAKQEQFSLAEEISLSLMKIDKEWEEKAVQLLSDVYIDKHMK</sequence>
<dbReference type="PANTHER" id="PTHR12526">
    <property type="entry name" value="GLYCOSYLTRANSFERASE"/>
    <property type="match status" value="1"/>
</dbReference>
<dbReference type="PANTHER" id="PTHR12526:SF630">
    <property type="entry name" value="GLYCOSYLTRANSFERASE"/>
    <property type="match status" value="1"/>
</dbReference>
<name>A0ABQ4K390_9BACI</name>
<dbReference type="RefSeq" id="WP_018706373.1">
    <property type="nucleotide sequence ID" value="NZ_BOQT01000002.1"/>
</dbReference>
<dbReference type="SUPFAM" id="SSF53756">
    <property type="entry name" value="UDP-Glycosyltransferase/glycogen phosphorylase"/>
    <property type="match status" value="1"/>
</dbReference>
<comment type="caution">
    <text evidence="2">The sequence shown here is derived from an EMBL/GenBank/DDBJ whole genome shotgun (WGS) entry which is preliminary data.</text>
</comment>
<proteinExistence type="predicted"/>
<dbReference type="Pfam" id="PF00534">
    <property type="entry name" value="Glycos_transf_1"/>
    <property type="match status" value="1"/>
</dbReference>